<reference evidence="7" key="1">
    <citation type="journal article" date="2017" name="Int J Environ Stud">
        <title>Does the Miocene-Pliocene relict legume Oxytropis triphylla form nitrogen-fixing nodules with a combination of bacterial strains?</title>
        <authorList>
            <person name="Safronova V."/>
            <person name="Belimov A."/>
            <person name="Sazanova A."/>
            <person name="Kuznetsova I."/>
            <person name="Popova J."/>
            <person name="Andronov E."/>
            <person name="Verkhozina A."/>
            <person name="Tikhonovich I."/>
        </authorList>
    </citation>
    <scope>NUCLEOTIDE SEQUENCE [LARGE SCALE GENOMIC DNA]</scope>
    <source>
        <strain evidence="7">Tri-38</strain>
    </source>
</reference>
<dbReference type="Pfam" id="PF00884">
    <property type="entry name" value="Sulfatase"/>
    <property type="match status" value="1"/>
</dbReference>
<evidence type="ECO:0000256" key="3">
    <source>
        <dbReference type="SAM" id="SignalP"/>
    </source>
</evidence>
<feature type="region of interest" description="Disordered" evidence="2">
    <location>
        <begin position="387"/>
        <end position="410"/>
    </location>
</feature>
<dbReference type="PANTHER" id="PTHR42693">
    <property type="entry name" value="ARYLSULFATASE FAMILY MEMBER"/>
    <property type="match status" value="1"/>
</dbReference>
<dbReference type="InterPro" id="IPR005532">
    <property type="entry name" value="SUMF_dom"/>
</dbReference>
<evidence type="ECO:0000256" key="2">
    <source>
        <dbReference type="SAM" id="MobiDB-lite"/>
    </source>
</evidence>
<feature type="chain" id="PRO_5014679980" description="Sulfatase" evidence="3">
    <location>
        <begin position="23"/>
        <end position="839"/>
    </location>
</feature>
<dbReference type="InterPro" id="IPR000917">
    <property type="entry name" value="Sulfatase_N"/>
</dbReference>
<accession>A0A2N9VZK2</accession>
<feature type="domain" description="Sulfatase N-terminal" evidence="4">
    <location>
        <begin position="300"/>
        <end position="694"/>
    </location>
</feature>
<dbReference type="EMBL" id="MZMT01000026">
    <property type="protein sequence ID" value="PIO44920.1"/>
    <property type="molecule type" value="Genomic_DNA"/>
</dbReference>
<dbReference type="Gene3D" id="3.90.1580.10">
    <property type="entry name" value="paralog of FGE (formylglycine-generating enzyme)"/>
    <property type="match status" value="1"/>
</dbReference>
<comment type="similarity">
    <text evidence="1">Belongs to the sulfatase family.</text>
</comment>
<evidence type="ECO:0000313" key="6">
    <source>
        <dbReference type="EMBL" id="PIO44920.1"/>
    </source>
</evidence>
<dbReference type="Gene3D" id="3.40.720.10">
    <property type="entry name" value="Alkaline Phosphatase, subunit A"/>
    <property type="match status" value="2"/>
</dbReference>
<evidence type="ECO:0000259" key="4">
    <source>
        <dbReference type="Pfam" id="PF00884"/>
    </source>
</evidence>
<feature type="signal peptide" evidence="3">
    <location>
        <begin position="1"/>
        <end position="22"/>
    </location>
</feature>
<name>A0A2N9VZK2_9HYPH</name>
<evidence type="ECO:0000313" key="7">
    <source>
        <dbReference type="Proteomes" id="UP000232163"/>
    </source>
</evidence>
<dbReference type="SUPFAM" id="SSF56436">
    <property type="entry name" value="C-type lectin-like"/>
    <property type="match status" value="1"/>
</dbReference>
<dbReference type="InterPro" id="IPR042095">
    <property type="entry name" value="SUMF_sf"/>
</dbReference>
<dbReference type="SUPFAM" id="SSF53649">
    <property type="entry name" value="Alkaline phosphatase-like"/>
    <property type="match status" value="1"/>
</dbReference>
<organism evidence="6 7">
    <name type="scientific">Phyllobacterium zundukense</name>
    <dbReference type="NCBI Taxonomy" id="1867719"/>
    <lineage>
        <taxon>Bacteria</taxon>
        <taxon>Pseudomonadati</taxon>
        <taxon>Pseudomonadota</taxon>
        <taxon>Alphaproteobacteria</taxon>
        <taxon>Hyphomicrobiales</taxon>
        <taxon>Phyllobacteriaceae</taxon>
        <taxon>Phyllobacterium</taxon>
    </lineage>
</organism>
<dbReference type="Pfam" id="PF03781">
    <property type="entry name" value="FGE-sulfatase"/>
    <property type="match status" value="1"/>
</dbReference>
<proteinExistence type="inferred from homology"/>
<evidence type="ECO:0000259" key="5">
    <source>
        <dbReference type="Pfam" id="PF03781"/>
    </source>
</evidence>
<keyword evidence="7" id="KW-1185">Reference proteome</keyword>
<dbReference type="InterPro" id="IPR017850">
    <property type="entry name" value="Alkaline_phosphatase_core_sf"/>
</dbReference>
<dbReference type="Gene3D" id="3.30.1120.10">
    <property type="match status" value="1"/>
</dbReference>
<dbReference type="OrthoDB" id="9803751at2"/>
<dbReference type="PANTHER" id="PTHR42693:SF33">
    <property type="entry name" value="ARYLSULFATASE"/>
    <property type="match status" value="1"/>
</dbReference>
<dbReference type="InterPro" id="IPR016187">
    <property type="entry name" value="CTDL_fold"/>
</dbReference>
<dbReference type="GO" id="GO:0004065">
    <property type="term" value="F:arylsulfatase activity"/>
    <property type="evidence" value="ECO:0007669"/>
    <property type="project" value="TreeGrafter"/>
</dbReference>
<sequence>MTVRKRLIGATTLVVMLASVLALPVASRSDGAGEAENLALGSQTLCENYSGLPAGWPDKFNAGMVHIAAGAFVFGSTRGYLDERPASHEKTQIHSFWIDQTEVTNAQFAAFVRATGYTSDAERQGGGAVFHTPSDNEMVQRDLAWWTYVKGASWRHPLGPGSTIAGKVNQPVTLVTRADALAFAHWLGRDLPTEAEWEYAAKAGHEGADLDVAPYDDKGKPAANYWQGPFPTFNTAEDGHDDLAPVGCYGANDFKLFDTIGNAWEWTKDIYTGPHQPHTNGDTAEIMPASRKPNIRGEIDTPNLDALAAQGRVLTNFHTGAKCQVTRSQLLTGTEHHLIGQGTMGSNPNDPRFGKPGYENYLNDSALTFVQLLNDAGYHTYMSGKWQLGGTSSKGDEGESPGGRRPQGWGFERTLIPSGGSHVHYIDPSNQTPGAEIEVFSKDGKYTAADYSGKSQYSADLFTRELIRQIDLDHGDKKPFFAYLAFNTPHVPMEAPDADLEKYKGRYKEGFNVVRENRIDKQKKLGIIPQDFTPTSLASKWKDLSPVQKQVFERRMQVYAAMVDNLDQNVGLIVQHLKEIGEYDNTFIVFQSDNGAPDSNDKFANITTEGDDLTLVITKLGRLGIGKLPEFRRSPEWASVSNTPFRGFKTELYEGGVSTPAIFVLPGQKEKLPALHEFAHVTDFAPTVLELAGVTPPSEQAQPDVVHVDAGQEGKLSKVLYQGKAVYPVTGTSLLGWLKGEKNGAIHSDPQVDEFDSQIYVNKGEWKALWQPLIIKKEKSTVEGWKLFNVASDRGETTALNANHPETLKELIEAWQGYATRVGVVSYGDVWPPKAADLK</sequence>
<gene>
    <name evidence="6" type="ORF">B5P45_11180</name>
</gene>
<dbReference type="Proteomes" id="UP000232163">
    <property type="component" value="Unassembled WGS sequence"/>
</dbReference>
<dbReference type="AlphaFoldDB" id="A0A2N9VZK2"/>
<evidence type="ECO:0008006" key="8">
    <source>
        <dbReference type="Google" id="ProtNLM"/>
    </source>
</evidence>
<comment type="caution">
    <text evidence="6">The sequence shown here is derived from an EMBL/GenBank/DDBJ whole genome shotgun (WGS) entry which is preliminary data.</text>
</comment>
<evidence type="ECO:0000256" key="1">
    <source>
        <dbReference type="ARBA" id="ARBA00008779"/>
    </source>
</evidence>
<protein>
    <recommendedName>
        <fullName evidence="8">Sulfatase</fullName>
    </recommendedName>
</protein>
<feature type="domain" description="Sulfatase-modifying factor enzyme-like" evidence="5">
    <location>
        <begin position="62"/>
        <end position="282"/>
    </location>
</feature>
<dbReference type="InterPro" id="IPR050738">
    <property type="entry name" value="Sulfatase"/>
</dbReference>
<keyword evidence="3" id="KW-0732">Signal</keyword>
<dbReference type="RefSeq" id="WP_099998135.1">
    <property type="nucleotide sequence ID" value="NZ_CP017940.1"/>
</dbReference>